<dbReference type="CDD" id="cd01846">
    <property type="entry name" value="fatty_acyltransferase_like"/>
    <property type="match status" value="1"/>
</dbReference>
<comment type="caution">
    <text evidence="4">The sequence shown here is derived from an EMBL/GenBank/DDBJ whole genome shotgun (WGS) entry which is preliminary data.</text>
</comment>
<dbReference type="EMBL" id="WXZT01000004">
    <property type="protein sequence ID" value="MZZ12343.1"/>
    <property type="molecule type" value="Genomic_DNA"/>
</dbReference>
<sequence>MRTRLPALLLGVLLAGQACGHTSPLLAPVRQIHAFGDSYSDNGESQRLTREMLAKGIAGAQALPGEVYWQGRWSNGPTAVEVLARQLGAQLADHAVGGAKSGADNYYGWMSAYRHTGLAGQVDAYLATLDGKPVDGQALHFIFVSANDFFEHEDFAGEQPLEQLAGSSVANIRAAVQRLGEAGARRFLVVSSTDLSVVPAVVAGNRVERAQRYLQAVNASLPIQLAALRKTRGLELSWFDHLTFSRHLRRNPARYGLVELDAPCQPTQPSVRPACANPDQYYFWDEWHPTRRVHQLAGEAMAARYAR</sequence>
<accession>A0A0C7D7E0</accession>
<name>A0A0C7D7E0_PSEAI</name>
<dbReference type="InterPro" id="IPR051058">
    <property type="entry name" value="GDSL_Est/Lipase"/>
</dbReference>
<organism evidence="4 5">
    <name type="scientific">Pseudomonas aeruginosa</name>
    <dbReference type="NCBI Taxonomy" id="287"/>
    <lineage>
        <taxon>Bacteria</taxon>
        <taxon>Pseudomonadati</taxon>
        <taxon>Pseudomonadota</taxon>
        <taxon>Gammaproteobacteria</taxon>
        <taxon>Pseudomonadales</taxon>
        <taxon>Pseudomonadaceae</taxon>
        <taxon>Pseudomonas</taxon>
    </lineage>
</organism>
<reference evidence="3" key="2">
    <citation type="submission" date="2020-01" db="EMBL/GenBank/DDBJ databases">
        <title>Bacteria Cultured from War Wounds Associated with the Conflict in Eastern Ukraine.</title>
        <authorList>
            <person name="Snesrud E."/>
            <person name="Galac M.R."/>
            <person name="Mc Gann P."/>
            <person name="Valentine K."/>
            <person name="Viacheslav K."/>
        </authorList>
    </citation>
    <scope>NUCLEOTIDE SEQUENCE</scope>
    <source>
        <strain evidence="3">VNMU148</strain>
    </source>
</reference>
<dbReference type="Pfam" id="PF00657">
    <property type="entry name" value="Lipase_GDSL"/>
    <property type="match status" value="1"/>
</dbReference>
<evidence type="ECO:0000256" key="1">
    <source>
        <dbReference type="ARBA" id="ARBA00022801"/>
    </source>
</evidence>
<evidence type="ECO:0000313" key="3">
    <source>
        <dbReference type="EMBL" id="MZZ12343.1"/>
    </source>
</evidence>
<keyword evidence="1" id="KW-0378">Hydrolase</keyword>
<dbReference type="Proteomes" id="UP000194857">
    <property type="component" value="Unassembled WGS sequence"/>
</dbReference>
<feature type="signal peptide" evidence="2">
    <location>
        <begin position="1"/>
        <end position="20"/>
    </location>
</feature>
<dbReference type="AlphaFoldDB" id="A0A0C7D7E0"/>
<evidence type="ECO:0000313" key="5">
    <source>
        <dbReference type="Proteomes" id="UP000194857"/>
    </source>
</evidence>
<dbReference type="GO" id="GO:0016788">
    <property type="term" value="F:hydrolase activity, acting on ester bonds"/>
    <property type="evidence" value="ECO:0007669"/>
    <property type="project" value="InterPro"/>
</dbReference>
<feature type="chain" id="PRO_5015035424" evidence="2">
    <location>
        <begin position="21"/>
        <end position="307"/>
    </location>
</feature>
<dbReference type="Gene3D" id="3.40.50.1110">
    <property type="entry name" value="SGNH hydrolase"/>
    <property type="match status" value="1"/>
</dbReference>
<dbReference type="PROSITE" id="PS51257">
    <property type="entry name" value="PROKAR_LIPOPROTEIN"/>
    <property type="match status" value="1"/>
</dbReference>
<dbReference type="InterPro" id="IPR036514">
    <property type="entry name" value="SGNH_hydro_sf"/>
</dbReference>
<dbReference type="EMBL" id="NFFZ01000001">
    <property type="protein sequence ID" value="OTI66059.1"/>
    <property type="molecule type" value="Genomic_DNA"/>
</dbReference>
<accession>A0A1S1BUI9</accession>
<dbReference type="Proteomes" id="UP000644192">
    <property type="component" value="Unassembled WGS sequence"/>
</dbReference>
<evidence type="ECO:0000256" key="2">
    <source>
        <dbReference type="SAM" id="SignalP"/>
    </source>
</evidence>
<dbReference type="SUPFAM" id="SSF52266">
    <property type="entry name" value="SGNH hydrolase"/>
    <property type="match status" value="1"/>
</dbReference>
<dbReference type="SMR" id="A0A0C7D7E0"/>
<proteinExistence type="predicted"/>
<protein>
    <submittedName>
        <fullName evidence="4">GDSL family lipase</fullName>
    </submittedName>
</protein>
<evidence type="ECO:0000313" key="4">
    <source>
        <dbReference type="EMBL" id="OTI66059.1"/>
    </source>
</evidence>
<dbReference type="FunFam" id="3.40.50.1110:FF:000048">
    <property type="entry name" value="GDSL family lipase"/>
    <property type="match status" value="1"/>
</dbReference>
<dbReference type="OMA" id="AKCIFFV"/>
<dbReference type="PANTHER" id="PTHR45648">
    <property type="entry name" value="GDSL LIPASE/ACYLHYDROLASE FAMILY PROTEIN (AFU_ORTHOLOGUE AFUA_4G14700)"/>
    <property type="match status" value="1"/>
</dbReference>
<dbReference type="RefSeq" id="WP_003100000.1">
    <property type="nucleotide sequence ID" value="NZ_AP040361.1"/>
</dbReference>
<reference evidence="4 5" key="1">
    <citation type="submission" date="2017-05" db="EMBL/GenBank/DDBJ databases">
        <authorList>
            <person name="Song R."/>
            <person name="Chenine A.L."/>
            <person name="Ruprecht R.M."/>
        </authorList>
    </citation>
    <scope>NUCLEOTIDE SEQUENCE [LARGE SCALE GENOMIC DNA]</scope>
    <source>
        <strain evidence="4 5">S567_C10_BS</strain>
    </source>
</reference>
<gene>
    <name evidence="4" type="ORF">CAZ10_01895</name>
    <name evidence="3" type="ORF">GUL26_08795</name>
</gene>
<keyword evidence="2" id="KW-0732">Signal</keyword>
<dbReference type="PANTHER" id="PTHR45648:SF22">
    <property type="entry name" value="GDSL LIPASE_ACYLHYDROLASE FAMILY PROTEIN (AFU_ORTHOLOGUE AFUA_4G14700)"/>
    <property type="match status" value="1"/>
</dbReference>
<dbReference type="InterPro" id="IPR001087">
    <property type="entry name" value="GDSL"/>
</dbReference>